<sequence>MKSQLTSCTHVGETRSELTVEFGASGSKLKYTATVPAGTKVGKREGYADQWIVDDLSFIEDKSSLMYHDADHYGIRIPESEIVNIRAA</sequence>
<name>A0A241XS91_PSEAI</name>
<evidence type="ECO:0000313" key="1">
    <source>
        <dbReference type="EMBL" id="OTI63372.1"/>
    </source>
</evidence>
<dbReference type="RefSeq" id="WP_065327354.1">
    <property type="nucleotide sequence ID" value="NZ_NFFZ01000004.1"/>
</dbReference>
<accession>A0A241XS91</accession>
<protein>
    <submittedName>
        <fullName evidence="1">Uncharacterized protein</fullName>
    </submittedName>
</protein>
<organism evidence="1 2">
    <name type="scientific">Pseudomonas aeruginosa</name>
    <dbReference type="NCBI Taxonomy" id="287"/>
    <lineage>
        <taxon>Bacteria</taxon>
        <taxon>Pseudomonadati</taxon>
        <taxon>Pseudomonadota</taxon>
        <taxon>Gammaproteobacteria</taxon>
        <taxon>Pseudomonadales</taxon>
        <taxon>Pseudomonadaceae</taxon>
        <taxon>Pseudomonas</taxon>
    </lineage>
</organism>
<dbReference type="EMBL" id="NFFZ01000004">
    <property type="protein sequence ID" value="OTI63372.1"/>
    <property type="molecule type" value="Genomic_DNA"/>
</dbReference>
<evidence type="ECO:0000313" key="2">
    <source>
        <dbReference type="Proteomes" id="UP000194857"/>
    </source>
</evidence>
<gene>
    <name evidence="1" type="ORF">CAZ10_11140</name>
</gene>
<comment type="caution">
    <text evidence="1">The sequence shown here is derived from an EMBL/GenBank/DDBJ whole genome shotgun (WGS) entry which is preliminary data.</text>
</comment>
<proteinExistence type="predicted"/>
<dbReference type="Proteomes" id="UP000194857">
    <property type="component" value="Unassembled WGS sequence"/>
</dbReference>
<reference evidence="1 2" key="1">
    <citation type="submission" date="2017-05" db="EMBL/GenBank/DDBJ databases">
        <authorList>
            <person name="Song R."/>
            <person name="Chenine A.L."/>
            <person name="Ruprecht R.M."/>
        </authorList>
    </citation>
    <scope>NUCLEOTIDE SEQUENCE [LARGE SCALE GENOMIC DNA]</scope>
    <source>
        <strain evidence="1 2">S567_C10_BS</strain>
    </source>
</reference>
<dbReference type="AlphaFoldDB" id="A0A241XS91"/>